<dbReference type="EMBL" id="HBUE01330194">
    <property type="protein sequence ID" value="CAG6592833.1"/>
    <property type="molecule type" value="Transcribed_RNA"/>
</dbReference>
<dbReference type="AlphaFoldDB" id="A0A8D8HVP3"/>
<evidence type="ECO:0000256" key="1">
    <source>
        <dbReference type="SAM" id="MobiDB-lite"/>
    </source>
</evidence>
<reference evidence="2" key="1">
    <citation type="submission" date="2021-05" db="EMBL/GenBank/DDBJ databases">
        <authorList>
            <person name="Alioto T."/>
            <person name="Alioto T."/>
            <person name="Gomez Garrido J."/>
        </authorList>
    </citation>
    <scope>NUCLEOTIDE SEQUENCE</scope>
</reference>
<sequence length="106" mass="11671">MKGFVDKPRIIINKSLHFRKYFQRSRVLEALLRWLSPPVVQLPERNPAVSVLPAGPRPRAVHLLPGLPGGQRDDRSSPVQAGRTHPVDQSTAASLCPPRQGTAPVL</sequence>
<protein>
    <submittedName>
        <fullName evidence="2">(northern house mosquito) hypothetical protein</fullName>
    </submittedName>
</protein>
<proteinExistence type="predicted"/>
<organism evidence="2">
    <name type="scientific">Culex pipiens</name>
    <name type="common">House mosquito</name>
    <dbReference type="NCBI Taxonomy" id="7175"/>
    <lineage>
        <taxon>Eukaryota</taxon>
        <taxon>Metazoa</taxon>
        <taxon>Ecdysozoa</taxon>
        <taxon>Arthropoda</taxon>
        <taxon>Hexapoda</taxon>
        <taxon>Insecta</taxon>
        <taxon>Pterygota</taxon>
        <taxon>Neoptera</taxon>
        <taxon>Endopterygota</taxon>
        <taxon>Diptera</taxon>
        <taxon>Nematocera</taxon>
        <taxon>Culicoidea</taxon>
        <taxon>Culicidae</taxon>
        <taxon>Culicinae</taxon>
        <taxon>Culicini</taxon>
        <taxon>Culex</taxon>
        <taxon>Culex</taxon>
    </lineage>
</organism>
<dbReference type="EMBL" id="HBUE01223527">
    <property type="protein sequence ID" value="CAG6540762.1"/>
    <property type="molecule type" value="Transcribed_RNA"/>
</dbReference>
<feature type="region of interest" description="Disordered" evidence="1">
    <location>
        <begin position="63"/>
        <end position="106"/>
    </location>
</feature>
<evidence type="ECO:0000313" key="2">
    <source>
        <dbReference type="EMBL" id="CAG6540762.1"/>
    </source>
</evidence>
<accession>A0A8D8HVP3</accession>
<name>A0A8D8HVP3_CULPI</name>